<evidence type="ECO:0000313" key="3">
    <source>
        <dbReference type="Proteomes" id="UP000188342"/>
    </source>
</evidence>
<dbReference type="STRING" id="1255658.FM114_02670"/>
<organism evidence="2 3">
    <name type="scientific">Luteococcus japonicus LSP_Lj1</name>
    <dbReference type="NCBI Taxonomy" id="1255658"/>
    <lineage>
        <taxon>Bacteria</taxon>
        <taxon>Bacillati</taxon>
        <taxon>Actinomycetota</taxon>
        <taxon>Actinomycetes</taxon>
        <taxon>Propionibacteriales</taxon>
        <taxon>Propionibacteriaceae</taxon>
        <taxon>Luteococcus</taxon>
    </lineage>
</organism>
<keyword evidence="3" id="KW-1185">Reference proteome</keyword>
<evidence type="ECO:0000256" key="1">
    <source>
        <dbReference type="SAM" id="Phobius"/>
    </source>
</evidence>
<feature type="transmembrane region" description="Helical" evidence="1">
    <location>
        <begin position="52"/>
        <end position="76"/>
    </location>
</feature>
<keyword evidence="1" id="KW-0812">Transmembrane</keyword>
<feature type="transmembrane region" description="Helical" evidence="1">
    <location>
        <begin position="20"/>
        <end position="40"/>
    </location>
</feature>
<dbReference type="Proteomes" id="UP000188342">
    <property type="component" value="Unassembled WGS sequence"/>
</dbReference>
<dbReference type="AlphaFoldDB" id="A0A1R4IMH5"/>
<proteinExistence type="predicted"/>
<name>A0A1R4IMH5_9ACTN</name>
<feature type="transmembrane region" description="Helical" evidence="1">
    <location>
        <begin position="163"/>
        <end position="180"/>
    </location>
</feature>
<keyword evidence="1" id="KW-0472">Membrane</keyword>
<feature type="transmembrane region" description="Helical" evidence="1">
    <location>
        <begin position="131"/>
        <end position="151"/>
    </location>
</feature>
<evidence type="ECO:0000313" key="2">
    <source>
        <dbReference type="EMBL" id="SJN21032.1"/>
    </source>
</evidence>
<sequence length="254" mass="27109">MNATYIRIDLLRQLRSIPTIAFTFAMPSFMYVLFGANMPYGDSMSGQANTKFYVMTSMAAYGAATAAVSISSMSATESMLGWGRQLALTRASSASVVGNKVAVATVVAMIAQALVFGVGWQTGARADSWQVWLWTFLISLAGAALFAAYGLGMGLLFKSETAVGLASSSLVFLAFLGNVFTPLDGFMLKLAHVTPMYGYIGLVRWPQLEGSLVQTGPETPGSDALWVLLASLGAWTLVFVALALLGLRRARTRQ</sequence>
<dbReference type="OrthoDB" id="63188at2"/>
<reference evidence="2 3" key="1">
    <citation type="submission" date="2017-02" db="EMBL/GenBank/DDBJ databases">
        <authorList>
            <person name="Peterson S.W."/>
        </authorList>
    </citation>
    <scope>NUCLEOTIDE SEQUENCE [LARGE SCALE GENOMIC DNA]</scope>
    <source>
        <strain evidence="2 3">LSP_Lj1</strain>
    </source>
</reference>
<gene>
    <name evidence="2" type="ORF">FM114_02670</name>
</gene>
<accession>A0A1R4IMH5</accession>
<feature type="transmembrane region" description="Helical" evidence="1">
    <location>
        <begin position="224"/>
        <end position="247"/>
    </location>
</feature>
<keyword evidence="1" id="KW-1133">Transmembrane helix</keyword>
<feature type="transmembrane region" description="Helical" evidence="1">
    <location>
        <begin position="97"/>
        <end position="119"/>
    </location>
</feature>
<dbReference type="RefSeq" id="WP_094763649.1">
    <property type="nucleotide sequence ID" value="NZ_FUKQ01000010.1"/>
</dbReference>
<dbReference type="EMBL" id="FUKQ01000010">
    <property type="protein sequence ID" value="SJN21032.1"/>
    <property type="molecule type" value="Genomic_DNA"/>
</dbReference>
<protein>
    <submittedName>
        <fullName evidence="2">Putative membrane protein [KO:K01992]</fullName>
    </submittedName>
</protein>